<evidence type="ECO:0000256" key="4">
    <source>
        <dbReference type="ARBA" id="ARBA00014360"/>
    </source>
</evidence>
<reference evidence="9" key="1">
    <citation type="submission" date="2020-11" db="EMBL/GenBank/DDBJ databases">
        <authorList>
            <person name="Whiteford S."/>
        </authorList>
    </citation>
    <scope>NUCLEOTIDE SEQUENCE</scope>
</reference>
<name>A0A8S4D2H9_PLUXY</name>
<keyword evidence="5" id="KW-0964">Secreted</keyword>
<dbReference type="EMBL" id="CAJHNJ030000002">
    <property type="protein sequence ID" value="CAG9090988.1"/>
    <property type="molecule type" value="Genomic_DNA"/>
</dbReference>
<dbReference type="PRINTS" id="PR01366">
    <property type="entry name" value="ROYALJELLY"/>
</dbReference>
<evidence type="ECO:0000256" key="3">
    <source>
        <dbReference type="ARBA" id="ARBA00009127"/>
    </source>
</evidence>
<accession>A0A8S4D2H9</accession>
<evidence type="ECO:0000256" key="8">
    <source>
        <dbReference type="SAM" id="MobiDB-lite"/>
    </source>
</evidence>
<proteinExistence type="inferred from homology"/>
<feature type="region of interest" description="Disordered" evidence="8">
    <location>
        <begin position="514"/>
        <end position="540"/>
    </location>
</feature>
<evidence type="ECO:0000313" key="9">
    <source>
        <dbReference type="EMBL" id="CAG9090988.1"/>
    </source>
</evidence>
<evidence type="ECO:0000256" key="6">
    <source>
        <dbReference type="ARBA" id="ARBA00022729"/>
    </source>
</evidence>
<dbReference type="Gene3D" id="2.120.10.30">
    <property type="entry name" value="TolB, C-terminal domain"/>
    <property type="match status" value="1"/>
</dbReference>
<evidence type="ECO:0000313" key="10">
    <source>
        <dbReference type="Proteomes" id="UP000653454"/>
    </source>
</evidence>
<comment type="similarity">
    <text evidence="3">Belongs to the major royal jelly protein family.</text>
</comment>
<dbReference type="PROSITE" id="PS51257">
    <property type="entry name" value="PROKAR_LIPOPROTEIN"/>
    <property type="match status" value="1"/>
</dbReference>
<keyword evidence="6" id="KW-0732">Signal</keyword>
<gene>
    <name evidence="9" type="ORF">PLXY2_LOCUS727</name>
</gene>
<feature type="compositionally biased region" description="Polar residues" evidence="8">
    <location>
        <begin position="514"/>
        <end position="539"/>
    </location>
</feature>
<dbReference type="AlphaFoldDB" id="A0A8S4D2H9"/>
<keyword evidence="7" id="KW-0325">Glycoprotein</keyword>
<keyword evidence="10" id="KW-1185">Reference proteome</keyword>
<dbReference type="Pfam" id="PF03022">
    <property type="entry name" value="MRJP"/>
    <property type="match status" value="1"/>
</dbReference>
<evidence type="ECO:0000256" key="2">
    <source>
        <dbReference type="ARBA" id="ARBA00004613"/>
    </source>
</evidence>
<organism evidence="9 10">
    <name type="scientific">Plutella xylostella</name>
    <name type="common">Diamondback moth</name>
    <name type="synonym">Plutella maculipennis</name>
    <dbReference type="NCBI Taxonomy" id="51655"/>
    <lineage>
        <taxon>Eukaryota</taxon>
        <taxon>Metazoa</taxon>
        <taxon>Ecdysozoa</taxon>
        <taxon>Arthropoda</taxon>
        <taxon>Hexapoda</taxon>
        <taxon>Insecta</taxon>
        <taxon>Pterygota</taxon>
        <taxon>Neoptera</taxon>
        <taxon>Endopterygota</taxon>
        <taxon>Lepidoptera</taxon>
        <taxon>Glossata</taxon>
        <taxon>Ditrysia</taxon>
        <taxon>Yponomeutoidea</taxon>
        <taxon>Plutellidae</taxon>
        <taxon>Plutella</taxon>
    </lineage>
</organism>
<sequence length="553" mass="61960">MEVVKLQIANFLQIPAMAFKLVLLLGLAGACSASLRLQERYAWNALDWNFPDEYSRQQALYSGAFVPENALPVGIERWKNKLFVSVPRWRAGIPATLNYIPLDAPYEPSPKLIPYPSWEGNELGNCQNGLNTVYRIKADKCDRLWVLDVGTYGYDPNVTNPCPYALNVYDLKTDRRLRRYVFRPEDIVPTTFIANIALDEGKSCEDTFAYFSDELGYGLIAYSWEQNKSWRFTHNFFMPDPLVGEFNIAGLTFDWGVEGIFGISASPAGSDGFRTLYFSPLTSHTEFAVSTSVLRNETKTKGNYKDFRVVGNRGPDTHTTAKVVGENGVQLYSLIDQNGIGCWNINKPLKPENTAVVDKDDVGLVFPSDVKIDDDENVWVLSDRMPVFLEANLDYSDINFRIYTAPLSVLLQGTVCEPSQALKPYQAPQAPALPALPRFPQLGSPNSQFGLAPGSPKQYEVPQYVIVPSQGQKPQTYLPLITDNFAPKVEAYINVPKQPSVPYITGRLPKAQQNLQSIQSNPGSYSQGQPNAASPNRNQKPWWLRGNYEVYES</sequence>
<evidence type="ECO:0000256" key="1">
    <source>
        <dbReference type="ARBA" id="ARBA00002855"/>
    </source>
</evidence>
<dbReference type="InterPro" id="IPR017996">
    <property type="entry name" value="MRJP/yellow-related"/>
</dbReference>
<evidence type="ECO:0000256" key="5">
    <source>
        <dbReference type="ARBA" id="ARBA00022525"/>
    </source>
</evidence>
<dbReference type="Proteomes" id="UP000653454">
    <property type="component" value="Unassembled WGS sequence"/>
</dbReference>
<protein>
    <recommendedName>
        <fullName evidence="4">Protein yellow</fullName>
    </recommendedName>
</protein>
<dbReference type="PANTHER" id="PTHR10009">
    <property type="entry name" value="PROTEIN YELLOW-RELATED"/>
    <property type="match status" value="1"/>
</dbReference>
<comment type="subcellular location">
    <subcellularLocation>
        <location evidence="2">Secreted</location>
    </subcellularLocation>
</comment>
<dbReference type="GO" id="GO:0005576">
    <property type="term" value="C:extracellular region"/>
    <property type="evidence" value="ECO:0007669"/>
    <property type="project" value="UniProtKB-SubCell"/>
</dbReference>
<evidence type="ECO:0000256" key="7">
    <source>
        <dbReference type="ARBA" id="ARBA00023180"/>
    </source>
</evidence>
<comment type="caution">
    <text evidence="9">The sequence shown here is derived from an EMBL/GenBank/DDBJ whole genome shotgun (WGS) entry which is preliminary data.</text>
</comment>
<comment type="function">
    <text evidence="1">Controls the pigmentation pattern of the adult cuticle and larval mouth parts.</text>
</comment>
<dbReference type="PANTHER" id="PTHR10009:SF14">
    <property type="entry name" value="PROTEIN YELLOW"/>
    <property type="match status" value="1"/>
</dbReference>
<dbReference type="InterPro" id="IPR011042">
    <property type="entry name" value="6-blade_b-propeller_TolB-like"/>
</dbReference>